<dbReference type="GO" id="GO:0030170">
    <property type="term" value="F:pyridoxal phosphate binding"/>
    <property type="evidence" value="ECO:0007669"/>
    <property type="project" value="UniProtKB-UniRule"/>
</dbReference>
<dbReference type="PROSITE" id="PS00395">
    <property type="entry name" value="ALANINE_RACEMASE"/>
    <property type="match status" value="1"/>
</dbReference>
<dbReference type="Gene3D" id="3.20.20.10">
    <property type="entry name" value="Alanine racemase"/>
    <property type="match status" value="1"/>
</dbReference>
<dbReference type="PRINTS" id="PR00992">
    <property type="entry name" value="ALARACEMASE"/>
</dbReference>
<dbReference type="SUPFAM" id="SSF51419">
    <property type="entry name" value="PLP-binding barrel"/>
    <property type="match status" value="1"/>
</dbReference>
<dbReference type="SUPFAM" id="SSF50621">
    <property type="entry name" value="Alanine racemase C-terminal domain-like"/>
    <property type="match status" value="1"/>
</dbReference>
<dbReference type="FunFam" id="3.20.20.10:FF:000002">
    <property type="entry name" value="Alanine racemase"/>
    <property type="match status" value="1"/>
</dbReference>
<dbReference type="PANTHER" id="PTHR30511:SF0">
    <property type="entry name" value="ALANINE RACEMASE, CATABOLIC-RELATED"/>
    <property type="match status" value="1"/>
</dbReference>
<organism evidence="11 12">
    <name type="scientific">Ferriphaselus amnicola</name>
    <dbReference type="NCBI Taxonomy" id="1188319"/>
    <lineage>
        <taxon>Bacteria</taxon>
        <taxon>Pseudomonadati</taxon>
        <taxon>Pseudomonadota</taxon>
        <taxon>Betaproteobacteria</taxon>
        <taxon>Nitrosomonadales</taxon>
        <taxon>Gallionellaceae</taxon>
        <taxon>Ferriphaselus</taxon>
    </lineage>
</organism>
<comment type="pathway">
    <text evidence="7">Amino-acid biosynthesis; D-alanine biosynthesis; D-alanine from L-alanine: step 1/1.</text>
</comment>
<name>A0A2Z6GA56_9PROT</name>
<dbReference type="Pfam" id="PF00842">
    <property type="entry name" value="Ala_racemase_C"/>
    <property type="match status" value="1"/>
</dbReference>
<evidence type="ECO:0000256" key="1">
    <source>
        <dbReference type="ARBA" id="ARBA00000316"/>
    </source>
</evidence>
<dbReference type="NCBIfam" id="TIGR00492">
    <property type="entry name" value="alr"/>
    <property type="match status" value="1"/>
</dbReference>
<evidence type="ECO:0000256" key="5">
    <source>
        <dbReference type="ARBA" id="ARBA00022898"/>
    </source>
</evidence>
<keyword evidence="12" id="KW-1185">Reference proteome</keyword>
<dbReference type="AlphaFoldDB" id="A0A2Z6GA56"/>
<comment type="function">
    <text evidence="7">Catalyzes the interconversion of L-alanine and D-alanine. May also act on other amino acids.</text>
</comment>
<evidence type="ECO:0000256" key="4">
    <source>
        <dbReference type="ARBA" id="ARBA00013089"/>
    </source>
</evidence>
<dbReference type="EMBL" id="AP018738">
    <property type="protein sequence ID" value="BBE50175.1"/>
    <property type="molecule type" value="Genomic_DNA"/>
</dbReference>
<dbReference type="InterPro" id="IPR011079">
    <property type="entry name" value="Ala_racemase_C"/>
</dbReference>
<dbReference type="GO" id="GO:0005829">
    <property type="term" value="C:cytosol"/>
    <property type="evidence" value="ECO:0007669"/>
    <property type="project" value="TreeGrafter"/>
</dbReference>
<keyword evidence="5 7" id="KW-0663">Pyridoxal phosphate</keyword>
<feature type="modified residue" description="N6-(pyridoxal phosphate)lysine" evidence="7 8">
    <location>
        <position position="34"/>
    </location>
</feature>
<dbReference type="KEGG" id="fam:OYT1_ch0608"/>
<proteinExistence type="inferred from homology"/>
<dbReference type="UniPathway" id="UPA00042">
    <property type="reaction ID" value="UER00497"/>
</dbReference>
<evidence type="ECO:0000256" key="6">
    <source>
        <dbReference type="ARBA" id="ARBA00023235"/>
    </source>
</evidence>
<dbReference type="CDD" id="cd06827">
    <property type="entry name" value="PLPDE_III_AR_proteobact"/>
    <property type="match status" value="1"/>
</dbReference>
<accession>A0A2Z6GA56</accession>
<protein>
    <recommendedName>
        <fullName evidence="4 7">Alanine racemase</fullName>
        <ecNumber evidence="4 7">5.1.1.1</ecNumber>
    </recommendedName>
</protein>
<evidence type="ECO:0000256" key="2">
    <source>
        <dbReference type="ARBA" id="ARBA00001933"/>
    </source>
</evidence>
<evidence type="ECO:0000313" key="11">
    <source>
        <dbReference type="EMBL" id="BBE50175.1"/>
    </source>
</evidence>
<dbReference type="InterPro" id="IPR020622">
    <property type="entry name" value="Ala_racemase_pyridoxalP-BS"/>
</dbReference>
<dbReference type="SMART" id="SM01005">
    <property type="entry name" value="Ala_racemase_C"/>
    <property type="match status" value="1"/>
</dbReference>
<dbReference type="InterPro" id="IPR029066">
    <property type="entry name" value="PLP-binding_barrel"/>
</dbReference>
<evidence type="ECO:0000259" key="10">
    <source>
        <dbReference type="SMART" id="SM01005"/>
    </source>
</evidence>
<gene>
    <name evidence="11" type="ORF">OYT1_ch0608</name>
</gene>
<dbReference type="HAMAP" id="MF_01201">
    <property type="entry name" value="Ala_racemase"/>
    <property type="match status" value="1"/>
</dbReference>
<comment type="catalytic activity">
    <reaction evidence="1 7">
        <text>L-alanine = D-alanine</text>
        <dbReference type="Rhea" id="RHEA:20249"/>
        <dbReference type="ChEBI" id="CHEBI:57416"/>
        <dbReference type="ChEBI" id="CHEBI:57972"/>
        <dbReference type="EC" id="5.1.1.1"/>
    </reaction>
</comment>
<evidence type="ECO:0000313" key="12">
    <source>
        <dbReference type="Proteomes" id="UP000033070"/>
    </source>
</evidence>
<comment type="cofactor">
    <cofactor evidence="2 7 8">
        <name>pyridoxal 5'-phosphate</name>
        <dbReference type="ChEBI" id="CHEBI:597326"/>
    </cofactor>
</comment>
<dbReference type="InterPro" id="IPR009006">
    <property type="entry name" value="Ala_racemase/Decarboxylase_C"/>
</dbReference>
<dbReference type="InterPro" id="IPR000821">
    <property type="entry name" value="Ala_racemase"/>
</dbReference>
<feature type="active site" description="Proton acceptor; specific for L-alanine" evidence="7">
    <location>
        <position position="251"/>
    </location>
</feature>
<dbReference type="Pfam" id="PF01168">
    <property type="entry name" value="Ala_racemase_N"/>
    <property type="match status" value="1"/>
</dbReference>
<evidence type="ECO:0000256" key="8">
    <source>
        <dbReference type="PIRSR" id="PIRSR600821-50"/>
    </source>
</evidence>
<sequence length="352" mass="38400">MPRPIYAELDYSALEHNLRVIRHRTDARVMAVIKAEAYGHGLLRSAEALRDADGYALLDLQDAVKLREAGFRQPILLLEGYFSASDLPLLAEYEISSVIHSHQQLAMLSAYPRRGSLAVWLKLNTGMNRLGFAPDQFAQALEAVRRHPAVGEVTLMTHFAHADDPVGVVAQLDRFNAMTSAYRLPRSLANSAALLRYPQTHADWVRPGISLYGSSPFADVGAEQLGLRPVMTLASEIISVTELMAGDSIGYGGTFRAERAMRIGTVACGYADGYPRHAPTGTPILVNGRRTRTLGRVSMDMLSVDLGEHPDAEVGGRVTLWGKGLSVDDVAHAADTISYELLCALARRVPLK</sequence>
<dbReference type="RefSeq" id="WP_119283456.1">
    <property type="nucleotide sequence ID" value="NZ_AP018738.1"/>
</dbReference>
<comment type="similarity">
    <text evidence="3 7">Belongs to the alanine racemase family.</text>
</comment>
<feature type="binding site" evidence="7 9">
    <location>
        <position position="129"/>
    </location>
    <ligand>
        <name>substrate</name>
    </ligand>
</feature>
<keyword evidence="6 7" id="KW-0413">Isomerase</keyword>
<reference evidence="11 12" key="1">
    <citation type="submission" date="2018-06" db="EMBL/GenBank/DDBJ databases">
        <title>OYT1 Genome Sequencing.</title>
        <authorList>
            <person name="Kato S."/>
            <person name="Itoh T."/>
            <person name="Ohkuma M."/>
        </authorList>
    </citation>
    <scope>NUCLEOTIDE SEQUENCE [LARGE SCALE GENOMIC DNA]</scope>
    <source>
        <strain evidence="11 12">OYT1</strain>
    </source>
</reference>
<dbReference type="OrthoDB" id="9813814at2"/>
<evidence type="ECO:0000256" key="7">
    <source>
        <dbReference type="HAMAP-Rule" id="MF_01201"/>
    </source>
</evidence>
<feature type="active site" description="Proton acceptor; specific for D-alanine" evidence="7">
    <location>
        <position position="34"/>
    </location>
</feature>
<evidence type="ECO:0000256" key="3">
    <source>
        <dbReference type="ARBA" id="ARBA00007880"/>
    </source>
</evidence>
<dbReference type="GO" id="GO:0030632">
    <property type="term" value="P:D-alanine biosynthetic process"/>
    <property type="evidence" value="ECO:0007669"/>
    <property type="project" value="UniProtKB-UniRule"/>
</dbReference>
<dbReference type="STRING" id="1188319.OYT1_00144"/>
<dbReference type="Proteomes" id="UP000033070">
    <property type="component" value="Chromosome"/>
</dbReference>
<dbReference type="EC" id="5.1.1.1" evidence="4 7"/>
<dbReference type="PANTHER" id="PTHR30511">
    <property type="entry name" value="ALANINE RACEMASE"/>
    <property type="match status" value="1"/>
</dbReference>
<dbReference type="FunFam" id="2.40.37.10:FF:000002">
    <property type="entry name" value="Alanine racemase"/>
    <property type="match status" value="1"/>
</dbReference>
<feature type="domain" description="Alanine racemase C-terminal" evidence="10">
    <location>
        <begin position="230"/>
        <end position="352"/>
    </location>
</feature>
<dbReference type="InterPro" id="IPR001608">
    <property type="entry name" value="Ala_racemase_N"/>
</dbReference>
<dbReference type="Gene3D" id="2.40.37.10">
    <property type="entry name" value="Lyase, Ornithine Decarboxylase, Chain A, domain 1"/>
    <property type="match status" value="1"/>
</dbReference>
<dbReference type="GO" id="GO:0008784">
    <property type="term" value="F:alanine racemase activity"/>
    <property type="evidence" value="ECO:0007669"/>
    <property type="project" value="UniProtKB-UniRule"/>
</dbReference>
<evidence type="ECO:0000256" key="9">
    <source>
        <dbReference type="PIRSR" id="PIRSR600821-52"/>
    </source>
</evidence>
<feature type="binding site" evidence="7 9">
    <location>
        <position position="299"/>
    </location>
    <ligand>
        <name>substrate</name>
    </ligand>
</feature>